<dbReference type="Gene3D" id="3.30.1490.20">
    <property type="entry name" value="ATP-grasp fold, A domain"/>
    <property type="match status" value="1"/>
</dbReference>
<evidence type="ECO:0000259" key="3">
    <source>
        <dbReference type="PROSITE" id="PS50975"/>
    </source>
</evidence>
<keyword evidence="1" id="KW-0067">ATP-binding</keyword>
<evidence type="ECO:0000313" key="4">
    <source>
        <dbReference type="EMBL" id="GAA2406049.1"/>
    </source>
</evidence>
<dbReference type="RefSeq" id="WP_344632203.1">
    <property type="nucleotide sequence ID" value="NZ_BAAATJ010000018.1"/>
</dbReference>
<comment type="caution">
    <text evidence="4">The sequence shown here is derived from an EMBL/GenBank/DDBJ whole genome shotgun (WGS) entry which is preliminary data.</text>
</comment>
<sequence length="467" mass="50759">MSPPLDTDVPALLLRIDRNPFHHGTLGAIRSLGRAGVEVHAVVDSPHCPIGRSRYLSQGHHLPADGVYQAHPTGRPVLTDGLSDGQLEQTLRQISDRIGRTAVLIPMDDMGAIAAARLADRLSGRFLLPAQPPGLPERVADKAELAELCRRLDVPHPTTVVPRSAAEAAAAAEELGLPLIAKWSRPWLLPHDSGLRSTTVVGTAEEARALYARVREAGSPLLLQRRVPGGRGTDWFFHGCFGEGAACLIGGAGRKDHSWPVNAGLTAVGRWLPNPEVEEAARRLAEHLDYRGILDLDFRFDTATGTYQLLDFNPRPGAQFRLFTDREGLDVVRALHLDLTGRAVNPSPPVPGRVFVAENYALLSSLFSLSSTARPFGARRGREAPARGGRRETETAWFAADDPAPFLAMTTTWLGQGGRKALRRTRQRVLHPPRQRRSEPAPEETARTGHSGARRPAGDNGTTSPRR</sequence>
<feature type="compositionally biased region" description="Basic residues" evidence="2">
    <location>
        <begin position="420"/>
        <end position="435"/>
    </location>
</feature>
<feature type="compositionally biased region" description="Basic and acidic residues" evidence="2">
    <location>
        <begin position="380"/>
        <end position="394"/>
    </location>
</feature>
<feature type="region of interest" description="Disordered" evidence="2">
    <location>
        <begin position="376"/>
        <end position="398"/>
    </location>
</feature>
<keyword evidence="5" id="KW-1185">Reference proteome</keyword>
<organism evidence="4 5">
    <name type="scientific">Streptomyces glaucosporus</name>
    <dbReference type="NCBI Taxonomy" id="284044"/>
    <lineage>
        <taxon>Bacteria</taxon>
        <taxon>Bacillati</taxon>
        <taxon>Actinomycetota</taxon>
        <taxon>Actinomycetes</taxon>
        <taxon>Kitasatosporales</taxon>
        <taxon>Streptomycetaceae</taxon>
        <taxon>Streptomyces</taxon>
    </lineage>
</organism>
<name>A0ABN3IIV4_9ACTN</name>
<keyword evidence="1" id="KW-0547">Nucleotide-binding</keyword>
<dbReference type="InterPro" id="IPR013815">
    <property type="entry name" value="ATP_grasp_subdomain_1"/>
</dbReference>
<dbReference type="Gene3D" id="3.30.470.20">
    <property type="entry name" value="ATP-grasp fold, B domain"/>
    <property type="match status" value="1"/>
</dbReference>
<gene>
    <name evidence="4" type="ORF">GCM10010420_37410</name>
</gene>
<proteinExistence type="predicted"/>
<dbReference type="InterPro" id="IPR011761">
    <property type="entry name" value="ATP-grasp"/>
</dbReference>
<evidence type="ECO:0000313" key="5">
    <source>
        <dbReference type="Proteomes" id="UP001500058"/>
    </source>
</evidence>
<dbReference type="PROSITE" id="PS50975">
    <property type="entry name" value="ATP_GRASP"/>
    <property type="match status" value="1"/>
</dbReference>
<feature type="compositionally biased region" description="Basic and acidic residues" evidence="2">
    <location>
        <begin position="436"/>
        <end position="447"/>
    </location>
</feature>
<feature type="domain" description="ATP-grasp" evidence="3">
    <location>
        <begin position="146"/>
        <end position="340"/>
    </location>
</feature>
<dbReference type="Proteomes" id="UP001500058">
    <property type="component" value="Unassembled WGS sequence"/>
</dbReference>
<evidence type="ECO:0000256" key="1">
    <source>
        <dbReference type="PROSITE-ProRule" id="PRU00409"/>
    </source>
</evidence>
<protein>
    <recommendedName>
        <fullName evidence="3">ATP-grasp domain-containing protein</fullName>
    </recommendedName>
</protein>
<dbReference type="EMBL" id="BAAATJ010000018">
    <property type="protein sequence ID" value="GAA2406049.1"/>
    <property type="molecule type" value="Genomic_DNA"/>
</dbReference>
<feature type="region of interest" description="Disordered" evidence="2">
    <location>
        <begin position="416"/>
        <end position="467"/>
    </location>
</feature>
<evidence type="ECO:0000256" key="2">
    <source>
        <dbReference type="SAM" id="MobiDB-lite"/>
    </source>
</evidence>
<reference evidence="4 5" key="1">
    <citation type="journal article" date="2019" name="Int. J. Syst. Evol. Microbiol.">
        <title>The Global Catalogue of Microorganisms (GCM) 10K type strain sequencing project: providing services to taxonomists for standard genome sequencing and annotation.</title>
        <authorList>
            <consortium name="The Broad Institute Genomics Platform"/>
            <consortium name="The Broad Institute Genome Sequencing Center for Infectious Disease"/>
            <person name="Wu L."/>
            <person name="Ma J."/>
        </authorList>
    </citation>
    <scope>NUCLEOTIDE SEQUENCE [LARGE SCALE GENOMIC DNA]</scope>
    <source>
        <strain evidence="4 5">JCM 6921</strain>
    </source>
</reference>
<accession>A0ABN3IIV4</accession>
<dbReference type="SUPFAM" id="SSF56059">
    <property type="entry name" value="Glutathione synthetase ATP-binding domain-like"/>
    <property type="match status" value="1"/>
</dbReference>